<protein>
    <recommendedName>
        <fullName evidence="3">JAB domain-containing protein</fullName>
    </recommendedName>
</protein>
<organism evidence="2">
    <name type="scientific">Bradyrhizobium diazoefficiens</name>
    <dbReference type="NCBI Taxonomy" id="1355477"/>
    <lineage>
        <taxon>Bacteria</taxon>
        <taxon>Pseudomonadati</taxon>
        <taxon>Pseudomonadota</taxon>
        <taxon>Alphaproteobacteria</taxon>
        <taxon>Hyphomicrobiales</taxon>
        <taxon>Nitrobacteraceae</taxon>
        <taxon>Bradyrhizobium</taxon>
    </lineage>
</organism>
<gene>
    <name evidence="1" type="ORF">XF2B_13400</name>
    <name evidence="2" type="ORF">XF8B_13690</name>
</gene>
<reference evidence="2" key="2">
    <citation type="submission" date="2020-05" db="EMBL/GenBank/DDBJ databases">
        <title>Complete genome sequence of Bradyrhizobium diazoefficiens XF8 isolated from soybean nodule.</title>
        <authorList>
            <person name="Noda R."/>
            <person name="Kakizaki K."/>
            <person name="Minamisawa K."/>
        </authorList>
    </citation>
    <scope>NUCLEOTIDE SEQUENCE</scope>
    <source>
        <strain evidence="2">XF8</strain>
    </source>
</reference>
<name>A0A810B4A7_9BRAD</name>
<proteinExistence type="predicted"/>
<dbReference type="SUPFAM" id="SSF102712">
    <property type="entry name" value="JAB1/MPN domain"/>
    <property type="match status" value="1"/>
</dbReference>
<dbReference type="AlphaFoldDB" id="A0A810B4A7"/>
<sequence length="173" mass="19126">MSSFLNTLLGWAGLAPPRIICTRRVWESGVRELASRTLRETRESGAYLLGRTLKNGTHEILEFVFYDDVDPKALATGIVTIRETALPRLWEICRARGYGVVADVHVHPSGYGQSASDRAGPVMPRAGHIAFILPDFARGTPKPGSIGIYEFLGNGRWADHSKSGSRFLRVGWF</sequence>
<accession>A0A810B4A7</accession>
<evidence type="ECO:0008006" key="3">
    <source>
        <dbReference type="Google" id="ProtNLM"/>
    </source>
</evidence>
<reference evidence="1" key="1">
    <citation type="submission" date="2020-05" db="EMBL/GenBank/DDBJ databases">
        <title>Complete genome sequence of Bradyrhizobium diazoefficiens XF2 isolated from soybean nodule.</title>
        <authorList>
            <person name="Noda R."/>
            <person name="Kakizaki K."/>
            <person name="Minamisawa K."/>
        </authorList>
    </citation>
    <scope>NUCLEOTIDE SEQUENCE</scope>
    <source>
        <strain evidence="1">XF2</strain>
    </source>
</reference>
<dbReference type="RefSeq" id="WP_162603478.1">
    <property type="nucleotide sequence ID" value="NZ_CP029603.2"/>
</dbReference>
<dbReference type="EMBL" id="AP023092">
    <property type="protein sequence ID" value="BCE27571.1"/>
    <property type="molecule type" value="Genomic_DNA"/>
</dbReference>
<evidence type="ECO:0000313" key="2">
    <source>
        <dbReference type="EMBL" id="BCE71258.1"/>
    </source>
</evidence>
<dbReference type="EMBL" id="AP023097">
    <property type="protein sequence ID" value="BCE71258.1"/>
    <property type="molecule type" value="Genomic_DNA"/>
</dbReference>
<evidence type="ECO:0000313" key="1">
    <source>
        <dbReference type="EMBL" id="BCE27571.1"/>
    </source>
</evidence>